<dbReference type="SUPFAM" id="SSF50494">
    <property type="entry name" value="Trypsin-like serine proteases"/>
    <property type="match status" value="1"/>
</dbReference>
<dbReference type="EMBL" id="JAWDGP010000530">
    <property type="protein sequence ID" value="KAK3799882.1"/>
    <property type="molecule type" value="Genomic_DNA"/>
</dbReference>
<feature type="non-terminal residue" evidence="1">
    <location>
        <position position="1"/>
    </location>
</feature>
<protein>
    <submittedName>
        <fullName evidence="1">Uncharacterized protein</fullName>
    </submittedName>
</protein>
<dbReference type="AlphaFoldDB" id="A0AAE1B5D5"/>
<keyword evidence="2" id="KW-1185">Reference proteome</keyword>
<accession>A0AAE1B5D5</accession>
<evidence type="ECO:0000313" key="2">
    <source>
        <dbReference type="Proteomes" id="UP001283361"/>
    </source>
</evidence>
<comment type="caution">
    <text evidence="1">The sequence shown here is derived from an EMBL/GenBank/DDBJ whole genome shotgun (WGS) entry which is preliminary data.</text>
</comment>
<name>A0AAE1B5D5_9GAST</name>
<reference evidence="1" key="1">
    <citation type="journal article" date="2023" name="G3 (Bethesda)">
        <title>A reference genome for the long-term kleptoplast-retaining sea slug Elysia crispata morphotype clarki.</title>
        <authorList>
            <person name="Eastman K.E."/>
            <person name="Pendleton A.L."/>
            <person name="Shaikh M.A."/>
            <person name="Suttiyut T."/>
            <person name="Ogas R."/>
            <person name="Tomko P."/>
            <person name="Gavelis G."/>
            <person name="Widhalm J.R."/>
            <person name="Wisecaver J.H."/>
        </authorList>
    </citation>
    <scope>NUCLEOTIDE SEQUENCE</scope>
    <source>
        <strain evidence="1">ECLA1</strain>
    </source>
</reference>
<organism evidence="1 2">
    <name type="scientific">Elysia crispata</name>
    <name type="common">lettuce slug</name>
    <dbReference type="NCBI Taxonomy" id="231223"/>
    <lineage>
        <taxon>Eukaryota</taxon>
        <taxon>Metazoa</taxon>
        <taxon>Spiralia</taxon>
        <taxon>Lophotrochozoa</taxon>
        <taxon>Mollusca</taxon>
        <taxon>Gastropoda</taxon>
        <taxon>Heterobranchia</taxon>
        <taxon>Euthyneura</taxon>
        <taxon>Panpulmonata</taxon>
        <taxon>Sacoglossa</taxon>
        <taxon>Placobranchoidea</taxon>
        <taxon>Plakobranchidae</taxon>
        <taxon>Elysia</taxon>
    </lineage>
</organism>
<gene>
    <name evidence="1" type="ORF">RRG08_051513</name>
</gene>
<proteinExistence type="predicted"/>
<sequence length="334" mass="38446">HHECEILSGGLESEAAESGSRWTNCTKNPGHEEFMSVQDFKDKYLPRVHTDEQRDWLRAMIDLTVRLRLYWTSPDRPDDDELSYHRGTVNPRMGTGFILRVFKPESDEPCPCDKCNGEITRKFWRFKVQTAAHVVYNTEEAKSTRVDLFYDDDSCKFDGRMVTVTGLRVVRIDHDEDICYMECVTHDEALGERIESLWTSLDSVIRKRVDLDLSSLDFLPPCDGGRRPTLIVSHPHGQPKKITLGQGRDEEYPQVEYNAATCPGSSGAPVFVFHTDPRNRRFALLITPVHSGSFSSTSTQHQDQLNILTRFLQNLRGRESKQEQHNYGHWVLLF</sequence>
<evidence type="ECO:0000313" key="1">
    <source>
        <dbReference type="EMBL" id="KAK3799882.1"/>
    </source>
</evidence>
<dbReference type="Proteomes" id="UP001283361">
    <property type="component" value="Unassembled WGS sequence"/>
</dbReference>
<dbReference type="InterPro" id="IPR009003">
    <property type="entry name" value="Peptidase_S1_PA"/>
</dbReference>